<dbReference type="STRING" id="561229.Dd1591_3714"/>
<dbReference type="PANTHER" id="PTHR13696:SF52">
    <property type="entry name" value="PARA FAMILY PROTEIN CT_582"/>
    <property type="match status" value="1"/>
</dbReference>
<dbReference type="PANTHER" id="PTHR13696">
    <property type="entry name" value="P-LOOP CONTAINING NUCLEOSIDE TRIPHOSPHATE HYDROLASE"/>
    <property type="match status" value="1"/>
</dbReference>
<dbReference type="EMBL" id="CP001655">
    <property type="protein sequence ID" value="ACT08518.1"/>
    <property type="molecule type" value="Genomic_DNA"/>
</dbReference>
<dbReference type="eggNOG" id="COG1192">
    <property type="taxonomic scope" value="Bacteria"/>
</dbReference>
<accession>C6CLL6</accession>
<sequence>MPAPVVSFINMKGGVGKTTLCIGIAEYMASCLKKRVLVIDIDPQFNATQSLLGHYGRVDEYLSTLQPDKRTIRRIFEVPTSIMDQARTTQPQDVITRLDDNLDMILGDINIIFDTSQESVRIQKIRRFLDENNLRSSYDYIFIDSPPTISIFTDASLVASDYYLVPVKIDHYSILGASSLVSVIRNLRHNHNPSIANVGFVYTNTDDELTQKTNKIKDQFENQDQFNGFYFFENKLTYVRDLMVGQQGNIPSCYTKSRGDIDLICAEFIARIEHLEAEKNG</sequence>
<dbReference type="RefSeq" id="WP_015848030.1">
    <property type="nucleotide sequence ID" value="NC_012912.1"/>
</dbReference>
<dbReference type="InterPro" id="IPR025669">
    <property type="entry name" value="AAA_dom"/>
</dbReference>
<dbReference type="InterPro" id="IPR027417">
    <property type="entry name" value="P-loop_NTPase"/>
</dbReference>
<evidence type="ECO:0000259" key="1">
    <source>
        <dbReference type="Pfam" id="PF13614"/>
    </source>
</evidence>
<dbReference type="Proteomes" id="UP000002735">
    <property type="component" value="Chromosome"/>
</dbReference>
<evidence type="ECO:0000313" key="3">
    <source>
        <dbReference type="Proteomes" id="UP000002735"/>
    </source>
</evidence>
<dbReference type="AlphaFoldDB" id="C6CLL6"/>
<dbReference type="CDD" id="cd02042">
    <property type="entry name" value="ParAB_family"/>
    <property type="match status" value="1"/>
</dbReference>
<dbReference type="SUPFAM" id="SSF52540">
    <property type="entry name" value="P-loop containing nucleoside triphosphate hydrolases"/>
    <property type="match status" value="1"/>
</dbReference>
<reference evidence="2 3" key="1">
    <citation type="submission" date="2009-06" db="EMBL/GenBank/DDBJ databases">
        <title>Complete sequence of Dickeya zeae Ech1591.</title>
        <authorList>
            <consortium name="US DOE Joint Genome Institute"/>
            <person name="Lucas S."/>
            <person name="Copeland A."/>
            <person name="Lapidus A."/>
            <person name="Glavina del Rio T."/>
            <person name="Tice H."/>
            <person name="Bruce D."/>
            <person name="Goodwin L."/>
            <person name="Pitluck S."/>
            <person name="Chertkov O."/>
            <person name="Brettin T."/>
            <person name="Detter J.C."/>
            <person name="Han C."/>
            <person name="Larimer F."/>
            <person name="Land M."/>
            <person name="Hauser L."/>
            <person name="Kyrpides N."/>
            <person name="Ovchinnikova G."/>
            <person name="Balakrishnan V."/>
            <person name="Glasner J."/>
            <person name="Perna N.T."/>
        </authorList>
    </citation>
    <scope>NUCLEOTIDE SEQUENCE [LARGE SCALE GENOMIC DNA]</scope>
    <source>
        <strain evidence="2 3">Ech1591</strain>
    </source>
</reference>
<organism evidence="2 3">
    <name type="scientific">Dickeya chrysanthemi (strain Ech1591)</name>
    <name type="common">Dickeya zeae (strain Ech1591)</name>
    <dbReference type="NCBI Taxonomy" id="561229"/>
    <lineage>
        <taxon>Bacteria</taxon>
        <taxon>Pseudomonadati</taxon>
        <taxon>Pseudomonadota</taxon>
        <taxon>Gammaproteobacteria</taxon>
        <taxon>Enterobacterales</taxon>
        <taxon>Pectobacteriaceae</taxon>
        <taxon>Dickeya</taxon>
    </lineage>
</organism>
<dbReference type="KEGG" id="dze:Dd1591_3714"/>
<dbReference type="InterPro" id="IPR050678">
    <property type="entry name" value="DNA_Partitioning_ATPase"/>
</dbReference>
<dbReference type="HOGENOM" id="CLU_037612_4_0_6"/>
<feature type="domain" description="AAA" evidence="1">
    <location>
        <begin position="5"/>
        <end position="195"/>
    </location>
</feature>
<gene>
    <name evidence="2" type="ordered locus">Dd1591_3714</name>
</gene>
<proteinExistence type="predicted"/>
<dbReference type="Gene3D" id="3.40.50.300">
    <property type="entry name" value="P-loop containing nucleotide triphosphate hydrolases"/>
    <property type="match status" value="1"/>
</dbReference>
<evidence type="ECO:0000313" key="2">
    <source>
        <dbReference type="EMBL" id="ACT08518.1"/>
    </source>
</evidence>
<protein>
    <submittedName>
        <fullName evidence="2">Cobyrinic acid ac-diamide synthase</fullName>
    </submittedName>
</protein>
<dbReference type="Pfam" id="PF13614">
    <property type="entry name" value="AAA_31"/>
    <property type="match status" value="1"/>
</dbReference>
<name>C6CLL6_DICC1</name>
<dbReference type="OrthoDB" id="69313at2"/>
<dbReference type="GeneID" id="45081745"/>